<dbReference type="NCBIfam" id="TIGR04276">
    <property type="entry name" value="FxsC_Cterm"/>
    <property type="match status" value="1"/>
</dbReference>
<sequence>MTPADRLREALELQDARTGLPELLDVLWLAGSLSRDDGSVAARWADGGQGGDTAPAGGGGGDLADTASPGDSPLGAEGAGTPVHAPVPAPGSARVGRSALVPGARAVPGPVRLRRALAPLRRRTAAGWAAELDETATAERIARTQTVEPVFHTRTVRWTDLVLVVDDSVSMRLWQDLAKELRRLLVGLGAFRRITVLGLDGDSAEQVVLHERPFGQRTARPPALTGRPHPPVVLVLTDGVGAAWRSAAVPELLTAWAARAGVALVQPLPPTLWSGTALRPVRRSLRATTPASTNAGLVQQSSPLHQDSDGIAGHPLPVLELTAAQLGGWAALTAQGGSAQLSVVDSRGIGRAEPGAPRHEDPEQLLNSYRAGASPEAYRLATHLATVEPLTLPVMRVVQAAVLPGSHPGILAEVFLSGLLSTDADSPPSAEAVYALRPGLDGLLLSAVGVGEGLDTLRAVSAFFERPTGRPASMRVLLGDPEGGVGIAAGGRPMAEVGGPFLRYLGVLPAVGASSGDDDAEPSASRVRAPSVADALEAALAEERLRSGALHPAVTALELRLAEEVAGWGPYPRVAALVGHILEAARRTGGPAPEFQAGLERITARLAERDEHGELLGRALAVATALNRVREVQPLDWLTAAVSTRKSDRGVRGPLNALLDLTARPDADPAELRELLADLARALGCLAEAAAYRRTVSPRRTVVDPDLTSWRADTNRPVFFLSYAHSGGIRHEESDPFPQQVFRDLSSAVSELSAIGDGGPVAFMDRGIQLGEGWEQRISEAVAQCRVFVPLYSPRYFRSVACGQEWSAFTSRDILRAPRSDGRPSGVVPVLWVPTPLSSLPPVAQRLQFNHGDFGDSYGSEGLYALAKLNYFRSDYELAIHRLAQQIVRVAEQTDVIPGRPRNLMDYPSAFADPSEGREFLVLVLSADEPADWRPYGDDDPPVAERAARVVRDLGATPVVRTFEAEAPMQLRNPVAPGVLLIDRRALLDREKRDLLLRFLERVPPWIGVLCPRVPDGTAPDDTASDDTASDEADRLAAALLPRADDLSTPRDFTTVLAQLITRTRQAFDTRDLAPD</sequence>
<dbReference type="InterPro" id="IPR035897">
    <property type="entry name" value="Toll_tir_struct_dom_sf"/>
</dbReference>
<gene>
    <name evidence="3" type="ORF">ACEZDE_03760</name>
</gene>
<feature type="compositionally biased region" description="Gly residues" evidence="1">
    <location>
        <begin position="47"/>
        <end position="62"/>
    </location>
</feature>
<dbReference type="Pfam" id="PF13676">
    <property type="entry name" value="TIR_2"/>
    <property type="match status" value="1"/>
</dbReference>
<dbReference type="Proteomes" id="UP001592531">
    <property type="component" value="Unassembled WGS sequence"/>
</dbReference>
<comment type="caution">
    <text evidence="3">The sequence shown here is derived from an EMBL/GenBank/DDBJ whole genome shotgun (WGS) entry which is preliminary data.</text>
</comment>
<protein>
    <submittedName>
        <fullName evidence="3">TIR-like protein FxsC</fullName>
    </submittedName>
</protein>
<feature type="domain" description="TIR" evidence="2">
    <location>
        <begin position="760"/>
        <end position="836"/>
    </location>
</feature>
<dbReference type="InterPro" id="IPR047603">
    <property type="entry name" value="FxsC_N"/>
</dbReference>
<dbReference type="RefSeq" id="WP_380532020.1">
    <property type="nucleotide sequence ID" value="NZ_JBHFAB010000002.1"/>
</dbReference>
<dbReference type="InterPro" id="IPR047738">
    <property type="entry name" value="SAV_2336-like_N"/>
</dbReference>
<dbReference type="InterPro" id="IPR000157">
    <property type="entry name" value="TIR_dom"/>
</dbReference>
<evidence type="ECO:0000256" key="1">
    <source>
        <dbReference type="SAM" id="MobiDB-lite"/>
    </source>
</evidence>
<feature type="region of interest" description="Disordered" evidence="1">
    <location>
        <begin position="43"/>
        <end position="95"/>
    </location>
</feature>
<accession>A0ABV6VPT9</accession>
<dbReference type="Gene3D" id="3.40.50.10140">
    <property type="entry name" value="Toll/interleukin-1 receptor homology (TIR) domain"/>
    <property type="match status" value="1"/>
</dbReference>
<evidence type="ECO:0000259" key="2">
    <source>
        <dbReference type="Pfam" id="PF13676"/>
    </source>
</evidence>
<evidence type="ECO:0000313" key="3">
    <source>
        <dbReference type="EMBL" id="MFC1415764.1"/>
    </source>
</evidence>
<dbReference type="NCBIfam" id="NF040588">
    <property type="entry name" value="FxsC_Nterm"/>
    <property type="match status" value="1"/>
</dbReference>
<dbReference type="NCBIfam" id="NF041121">
    <property type="entry name" value="SAV_2336_NTERM"/>
    <property type="match status" value="1"/>
</dbReference>
<name>A0ABV6VPT9_9ACTN</name>
<evidence type="ECO:0000313" key="4">
    <source>
        <dbReference type="Proteomes" id="UP001592531"/>
    </source>
</evidence>
<reference evidence="3 4" key="1">
    <citation type="submission" date="2024-09" db="EMBL/GenBank/DDBJ databases">
        <authorList>
            <person name="Lee S.D."/>
        </authorList>
    </citation>
    <scope>NUCLEOTIDE SEQUENCE [LARGE SCALE GENOMIC DNA]</scope>
    <source>
        <strain evidence="3 4">N8-3</strain>
    </source>
</reference>
<dbReference type="SUPFAM" id="SSF52200">
    <property type="entry name" value="Toll/Interleukin receptor TIR domain"/>
    <property type="match status" value="1"/>
</dbReference>
<proteinExistence type="predicted"/>
<dbReference type="InterPro" id="IPR026367">
    <property type="entry name" value="FxsC_C"/>
</dbReference>
<keyword evidence="4" id="KW-1185">Reference proteome</keyword>
<organism evidence="3 4">
    <name type="scientific">Streptacidiphilus cavernicola</name>
    <dbReference type="NCBI Taxonomy" id="3342716"/>
    <lineage>
        <taxon>Bacteria</taxon>
        <taxon>Bacillati</taxon>
        <taxon>Actinomycetota</taxon>
        <taxon>Actinomycetes</taxon>
        <taxon>Kitasatosporales</taxon>
        <taxon>Streptomycetaceae</taxon>
        <taxon>Streptacidiphilus</taxon>
    </lineage>
</organism>
<dbReference type="EMBL" id="JBHFAB010000002">
    <property type="protein sequence ID" value="MFC1415764.1"/>
    <property type="molecule type" value="Genomic_DNA"/>
</dbReference>